<dbReference type="GO" id="GO:0008654">
    <property type="term" value="P:phospholipid biosynthetic process"/>
    <property type="evidence" value="ECO:0007669"/>
    <property type="project" value="UniProtKB-KW"/>
</dbReference>
<evidence type="ECO:0000256" key="7">
    <source>
        <dbReference type="ARBA" id="ARBA00022516"/>
    </source>
</evidence>
<proteinExistence type="inferred from homology"/>
<evidence type="ECO:0000256" key="8">
    <source>
        <dbReference type="ARBA" id="ARBA00022679"/>
    </source>
</evidence>
<dbReference type="HOGENOM" id="CLU_049944_3_0_9"/>
<dbReference type="EC" id="2.7.8.8" evidence="5"/>
<evidence type="ECO:0000256" key="9">
    <source>
        <dbReference type="ARBA" id="ARBA00022692"/>
    </source>
</evidence>
<keyword evidence="12 17" id="KW-0472">Membrane</keyword>
<evidence type="ECO:0000256" key="16">
    <source>
        <dbReference type="RuleBase" id="RU003750"/>
    </source>
</evidence>
<dbReference type="GO" id="GO:0003882">
    <property type="term" value="F:CDP-diacylglycerol-serine O-phosphatidyltransferase activity"/>
    <property type="evidence" value="ECO:0007669"/>
    <property type="project" value="UniProtKB-EC"/>
</dbReference>
<dbReference type="AlphaFoldDB" id="E7N2W0"/>
<keyword evidence="14" id="KW-1208">Phospholipid metabolism</keyword>
<evidence type="ECO:0000256" key="4">
    <source>
        <dbReference type="ARBA" id="ARBA00010441"/>
    </source>
</evidence>
<keyword evidence="13" id="KW-0594">Phospholipid biosynthesis</keyword>
<keyword evidence="8 16" id="KW-0808">Transferase</keyword>
<evidence type="ECO:0000313" key="19">
    <source>
        <dbReference type="Proteomes" id="UP000004633"/>
    </source>
</evidence>
<sequence>MNYRRFLPNLCTAMNLVFGMCSILSTVQGHLDWGAIFIFLALIADGLDGRTARFFGVSSEFGKEMDSLCDLGSFGIAPALLAWTFVLHSYGSLGVAATIFFAICGMWRLTRFNVNAAVVHGYFMGLAIPAGGNLVGMTVWLLLSLGIDPRAFGAAAPIFVAVVGYLMVSHIHYPDFKGGGEKIYLGAKLAALVIFAGIIYLGSAAALPAVFAALFATYAVFGIVNHTIAAVMPKKEG</sequence>
<comment type="caution">
    <text evidence="18">The sequence shown here is derived from an EMBL/GenBank/DDBJ whole genome shotgun (WGS) entry which is preliminary data.</text>
</comment>
<feature type="transmembrane region" description="Helical" evidence="17">
    <location>
        <begin position="209"/>
        <end position="232"/>
    </location>
</feature>
<keyword evidence="11" id="KW-0443">Lipid metabolism</keyword>
<dbReference type="GO" id="GO:0012505">
    <property type="term" value="C:endomembrane system"/>
    <property type="evidence" value="ECO:0007669"/>
    <property type="project" value="UniProtKB-SubCell"/>
</dbReference>
<evidence type="ECO:0000256" key="5">
    <source>
        <dbReference type="ARBA" id="ARBA00013174"/>
    </source>
</evidence>
<comment type="catalytic activity">
    <reaction evidence="1">
        <text>a CDP-1,2-diacyl-sn-glycerol + L-serine = a 1,2-diacyl-sn-glycero-3-phospho-L-serine + CMP + H(+)</text>
        <dbReference type="Rhea" id="RHEA:16913"/>
        <dbReference type="ChEBI" id="CHEBI:15378"/>
        <dbReference type="ChEBI" id="CHEBI:33384"/>
        <dbReference type="ChEBI" id="CHEBI:57262"/>
        <dbReference type="ChEBI" id="CHEBI:58332"/>
        <dbReference type="ChEBI" id="CHEBI:60377"/>
        <dbReference type="EC" id="2.7.8.8"/>
    </reaction>
</comment>
<evidence type="ECO:0000256" key="12">
    <source>
        <dbReference type="ARBA" id="ARBA00023136"/>
    </source>
</evidence>
<evidence type="ECO:0000256" key="15">
    <source>
        <dbReference type="ARBA" id="ARBA00032361"/>
    </source>
</evidence>
<feature type="transmembrane region" description="Helical" evidence="17">
    <location>
        <begin position="31"/>
        <end position="47"/>
    </location>
</feature>
<dbReference type="Proteomes" id="UP000004633">
    <property type="component" value="Unassembled WGS sequence"/>
</dbReference>
<dbReference type="InterPro" id="IPR004533">
    <property type="entry name" value="CDP-diaglyc--ser_O-PTrfase"/>
</dbReference>
<keyword evidence="7" id="KW-0444">Lipid biosynthesis</keyword>
<organism evidence="18 19">
    <name type="scientific">Selenomonas artemidis F0399</name>
    <dbReference type="NCBI Taxonomy" id="749551"/>
    <lineage>
        <taxon>Bacteria</taxon>
        <taxon>Bacillati</taxon>
        <taxon>Bacillota</taxon>
        <taxon>Negativicutes</taxon>
        <taxon>Selenomonadales</taxon>
        <taxon>Selenomonadaceae</taxon>
        <taxon>Selenomonas</taxon>
    </lineage>
</organism>
<reference evidence="18 19" key="1">
    <citation type="submission" date="2010-08" db="EMBL/GenBank/DDBJ databases">
        <authorList>
            <person name="Weinstock G."/>
            <person name="Sodergren E."/>
            <person name="Clifton S."/>
            <person name="Fulton L."/>
            <person name="Fulton B."/>
            <person name="Courtney L."/>
            <person name="Fronick C."/>
            <person name="Harrison M."/>
            <person name="Strong C."/>
            <person name="Farmer C."/>
            <person name="Delahaunty K."/>
            <person name="Markovic C."/>
            <person name="Hall O."/>
            <person name="Minx P."/>
            <person name="Tomlinson C."/>
            <person name="Mitreva M."/>
            <person name="Hou S."/>
            <person name="Chen J."/>
            <person name="Wollam A."/>
            <person name="Pepin K.H."/>
            <person name="Johnson M."/>
            <person name="Bhonagiri V."/>
            <person name="Zhang X."/>
            <person name="Suruliraj S."/>
            <person name="Warren W."/>
            <person name="Chinwalla A."/>
            <person name="Mardis E.R."/>
            <person name="Wilson R.K."/>
        </authorList>
    </citation>
    <scope>NUCLEOTIDE SEQUENCE [LARGE SCALE GENOMIC DNA]</scope>
    <source>
        <strain evidence="18 19">F0399</strain>
    </source>
</reference>
<accession>E7N2W0</accession>
<keyword evidence="19" id="KW-1185">Reference proteome</keyword>
<feature type="transmembrane region" description="Helical" evidence="17">
    <location>
        <begin position="183"/>
        <end position="203"/>
    </location>
</feature>
<evidence type="ECO:0000256" key="17">
    <source>
        <dbReference type="SAM" id="Phobius"/>
    </source>
</evidence>
<evidence type="ECO:0000313" key="18">
    <source>
        <dbReference type="EMBL" id="EFW29521.1"/>
    </source>
</evidence>
<dbReference type="EMBL" id="AECV01000023">
    <property type="protein sequence ID" value="EFW29521.1"/>
    <property type="molecule type" value="Genomic_DNA"/>
</dbReference>
<dbReference type="Pfam" id="PF01066">
    <property type="entry name" value="CDP-OH_P_transf"/>
    <property type="match status" value="1"/>
</dbReference>
<comment type="similarity">
    <text evidence="4 16">Belongs to the CDP-alcohol phosphatidyltransferase class-I family.</text>
</comment>
<dbReference type="PROSITE" id="PS00379">
    <property type="entry name" value="CDP_ALCOHOL_P_TRANSF"/>
    <property type="match status" value="1"/>
</dbReference>
<dbReference type="GO" id="GO:0016020">
    <property type="term" value="C:membrane"/>
    <property type="evidence" value="ECO:0007669"/>
    <property type="project" value="UniProtKB-SubCell"/>
</dbReference>
<evidence type="ECO:0000256" key="2">
    <source>
        <dbReference type="ARBA" id="ARBA00004141"/>
    </source>
</evidence>
<dbReference type="InterPro" id="IPR043130">
    <property type="entry name" value="CDP-OH_PTrfase_TM_dom"/>
</dbReference>
<feature type="transmembrane region" description="Helical" evidence="17">
    <location>
        <begin position="92"/>
        <end position="110"/>
    </location>
</feature>
<dbReference type="RefSeq" id="WP_009349989.1">
    <property type="nucleotide sequence ID" value="NZ_GL638136.1"/>
</dbReference>
<keyword evidence="9 17" id="KW-0812">Transmembrane</keyword>
<evidence type="ECO:0000256" key="10">
    <source>
        <dbReference type="ARBA" id="ARBA00022989"/>
    </source>
</evidence>
<feature type="transmembrane region" description="Helical" evidence="17">
    <location>
        <begin position="122"/>
        <end position="145"/>
    </location>
</feature>
<evidence type="ECO:0000256" key="11">
    <source>
        <dbReference type="ARBA" id="ARBA00023098"/>
    </source>
</evidence>
<name>E7N2W0_9FIRM</name>
<gene>
    <name evidence="18" type="primary">pssA</name>
    <name evidence="18" type="ORF">HMPREF9555_01331</name>
</gene>
<evidence type="ECO:0000256" key="14">
    <source>
        <dbReference type="ARBA" id="ARBA00023264"/>
    </source>
</evidence>
<evidence type="ECO:0000256" key="1">
    <source>
        <dbReference type="ARBA" id="ARBA00000287"/>
    </source>
</evidence>
<dbReference type="InterPro" id="IPR000462">
    <property type="entry name" value="CDP-OH_P_trans"/>
</dbReference>
<dbReference type="NCBIfam" id="TIGR00473">
    <property type="entry name" value="pssA"/>
    <property type="match status" value="1"/>
</dbReference>
<protein>
    <recommendedName>
        <fullName evidence="6">CDP-diacylglycerol--serine O-phosphatidyltransferase</fullName>
        <ecNumber evidence="5">2.7.8.8</ecNumber>
    </recommendedName>
    <alternativeName>
        <fullName evidence="15">Phosphatidylserine synthase</fullName>
    </alternativeName>
</protein>
<feature type="transmembrane region" description="Helical" evidence="17">
    <location>
        <begin position="151"/>
        <end position="171"/>
    </location>
</feature>
<keyword evidence="10 17" id="KW-1133">Transmembrane helix</keyword>
<dbReference type="Gene3D" id="1.20.120.1760">
    <property type="match status" value="1"/>
</dbReference>
<evidence type="ECO:0000256" key="3">
    <source>
        <dbReference type="ARBA" id="ARBA00004308"/>
    </source>
</evidence>
<evidence type="ECO:0000256" key="13">
    <source>
        <dbReference type="ARBA" id="ARBA00023209"/>
    </source>
</evidence>
<evidence type="ECO:0000256" key="6">
    <source>
        <dbReference type="ARBA" id="ARBA00017171"/>
    </source>
</evidence>
<dbReference type="STRING" id="749551.HMPREF9555_01331"/>
<comment type="subcellular location">
    <subcellularLocation>
        <location evidence="3">Endomembrane system</location>
    </subcellularLocation>
    <subcellularLocation>
        <location evidence="2">Membrane</location>
        <topology evidence="2">Multi-pass membrane protein</topology>
    </subcellularLocation>
</comment>
<dbReference type="InterPro" id="IPR048254">
    <property type="entry name" value="CDP_ALCOHOL_P_TRANSF_CS"/>
</dbReference>